<sequence>MKKIDNCYVNITDNDIEYINVSIKDKMISGKGPYTPLFEEKLANYFGTNHSLTCSNATLGILMILMLLEVKEGDEVILPATAPIMSVLPIISLKAKPVFVDNEENSFNLCIKDLSKKISKKTKLLINVPMWGYANNIDEIAQICNLNDVKVLEDNSHCHGSKLNDSYLGCFGDYSVFSTHERKLITTGEGGFLLINNEVDYLKLKEIRSFGEAYSIKSTHEQYGGYGLFLGLNFKLSSINSAIGITQLDKLEWKIKKRTENANYIKTNILKISSKISEIKTLDNSINNYYSLALLVPEKDKNEIENLLMQQNIISDPLRYKYCPLYNLPIVSNTNKDCYNSEKLIDQIFTLPTHEGLDIMDLDTMIDVIKKYYA</sequence>
<dbReference type="Gene3D" id="3.40.640.10">
    <property type="entry name" value="Type I PLP-dependent aspartate aminotransferase-like (Major domain)"/>
    <property type="match status" value="1"/>
</dbReference>
<dbReference type="Proteomes" id="UP000674217">
    <property type="component" value="Unassembled WGS sequence"/>
</dbReference>
<gene>
    <name evidence="3" type="ORF">J3S90_09560</name>
</gene>
<dbReference type="PIRSF" id="PIRSF000390">
    <property type="entry name" value="PLP_StrS"/>
    <property type="match status" value="1"/>
</dbReference>
<dbReference type="PANTHER" id="PTHR30244">
    <property type="entry name" value="TRANSAMINASE"/>
    <property type="match status" value="1"/>
</dbReference>
<reference evidence="3 4" key="1">
    <citation type="submission" date="2021-03" db="EMBL/GenBank/DDBJ databases">
        <title>Flavobacterium Flabelliformis Sp. Nov. And Flavobacterium Geliluteum Sp. Nov., Two Novel Multidrug Resistant Psychrophilic Species Isolated From Antarctica.</title>
        <authorList>
            <person name="Kralova S."/>
            <person name="Busse H.J."/>
            <person name="Bezdicek M."/>
            <person name="Nykrynova M."/>
            <person name="Kroupova E."/>
            <person name="Krsek D."/>
            <person name="Sedlacek I."/>
        </authorList>
    </citation>
    <scope>NUCLEOTIDE SEQUENCE [LARGE SCALE GENOMIC DNA]</scope>
    <source>
        <strain evidence="3 4">P4023</strain>
    </source>
</reference>
<accession>A0ABS5CTV4</accession>
<dbReference type="PANTHER" id="PTHR30244:SF34">
    <property type="entry name" value="DTDP-4-AMINO-4,6-DIDEOXYGALACTOSE TRANSAMINASE"/>
    <property type="match status" value="1"/>
</dbReference>
<proteinExistence type="inferred from homology"/>
<dbReference type="Gene3D" id="3.90.1150.10">
    <property type="entry name" value="Aspartate Aminotransferase, domain 1"/>
    <property type="match status" value="1"/>
</dbReference>
<comment type="similarity">
    <text evidence="1 2">Belongs to the DegT/DnrJ/EryC1 family.</text>
</comment>
<name>A0ABS5CTV4_9FLAO</name>
<evidence type="ECO:0000256" key="1">
    <source>
        <dbReference type="ARBA" id="ARBA00037999"/>
    </source>
</evidence>
<evidence type="ECO:0000313" key="3">
    <source>
        <dbReference type="EMBL" id="MBP4142049.1"/>
    </source>
</evidence>
<evidence type="ECO:0000313" key="4">
    <source>
        <dbReference type="Proteomes" id="UP000674217"/>
    </source>
</evidence>
<keyword evidence="2" id="KW-0663">Pyridoxal phosphate</keyword>
<dbReference type="InterPro" id="IPR000653">
    <property type="entry name" value="DegT/StrS_aminotransferase"/>
</dbReference>
<organism evidence="3 4">
    <name type="scientific">Flavobacterium flabelliforme</name>
    <dbReference type="NCBI Taxonomy" id="2816119"/>
    <lineage>
        <taxon>Bacteria</taxon>
        <taxon>Pseudomonadati</taxon>
        <taxon>Bacteroidota</taxon>
        <taxon>Flavobacteriia</taxon>
        <taxon>Flavobacteriales</taxon>
        <taxon>Flavobacteriaceae</taxon>
        <taxon>Flavobacterium</taxon>
    </lineage>
</organism>
<protein>
    <submittedName>
        <fullName evidence="3">DegT/DnrJ/EryC1/StrS family aminotransferase</fullName>
    </submittedName>
</protein>
<keyword evidence="3" id="KW-0808">Transferase</keyword>
<dbReference type="GO" id="GO:0008483">
    <property type="term" value="F:transaminase activity"/>
    <property type="evidence" value="ECO:0007669"/>
    <property type="project" value="UniProtKB-KW"/>
</dbReference>
<dbReference type="SUPFAM" id="SSF53383">
    <property type="entry name" value="PLP-dependent transferases"/>
    <property type="match status" value="1"/>
</dbReference>
<keyword evidence="3" id="KW-0032">Aminotransferase</keyword>
<dbReference type="Pfam" id="PF01041">
    <property type="entry name" value="DegT_DnrJ_EryC1"/>
    <property type="match status" value="1"/>
</dbReference>
<dbReference type="InterPro" id="IPR015422">
    <property type="entry name" value="PyrdxlP-dep_Trfase_small"/>
</dbReference>
<evidence type="ECO:0000256" key="2">
    <source>
        <dbReference type="RuleBase" id="RU004508"/>
    </source>
</evidence>
<dbReference type="EMBL" id="JAGFBU010000003">
    <property type="protein sequence ID" value="MBP4142049.1"/>
    <property type="molecule type" value="Genomic_DNA"/>
</dbReference>
<comment type="caution">
    <text evidence="3">The sequence shown here is derived from an EMBL/GenBank/DDBJ whole genome shotgun (WGS) entry which is preliminary data.</text>
</comment>
<keyword evidence="4" id="KW-1185">Reference proteome</keyword>
<dbReference type="InterPro" id="IPR015424">
    <property type="entry name" value="PyrdxlP-dep_Trfase"/>
</dbReference>
<dbReference type="RefSeq" id="WP_210646011.1">
    <property type="nucleotide sequence ID" value="NZ_JAGFBU010000003.1"/>
</dbReference>
<dbReference type="InterPro" id="IPR015421">
    <property type="entry name" value="PyrdxlP-dep_Trfase_major"/>
</dbReference>